<dbReference type="PANTHER" id="PTHR13780:SF124">
    <property type="entry name" value="OS01G0633400 PROTEIN"/>
    <property type="match status" value="1"/>
</dbReference>
<evidence type="ECO:0000313" key="5">
    <source>
        <dbReference type="Proteomes" id="UP000504607"/>
    </source>
</evidence>
<evidence type="ECO:0000256" key="2">
    <source>
        <dbReference type="ARBA" id="ARBA00023122"/>
    </source>
</evidence>
<dbReference type="KEGG" id="egu:105047218"/>
<evidence type="ECO:0000313" key="6">
    <source>
        <dbReference type="RefSeq" id="XP_029121219.1"/>
    </source>
</evidence>
<reference evidence="6" key="1">
    <citation type="submission" date="2025-08" db="UniProtKB">
        <authorList>
            <consortium name="RefSeq"/>
        </authorList>
    </citation>
    <scope>IDENTIFICATION</scope>
</reference>
<dbReference type="PROSITE" id="PS51371">
    <property type="entry name" value="CBS"/>
    <property type="match status" value="1"/>
</dbReference>
<keyword evidence="2 3" id="KW-0129">CBS domain</keyword>
<keyword evidence="1" id="KW-0677">Repeat</keyword>
<dbReference type="PANTHER" id="PTHR13780">
    <property type="entry name" value="AMP-ACTIVATED PROTEIN KINASE, GAMMA REGULATORY SUBUNIT"/>
    <property type="match status" value="1"/>
</dbReference>
<evidence type="ECO:0000256" key="3">
    <source>
        <dbReference type="PROSITE-ProRule" id="PRU00703"/>
    </source>
</evidence>
<accession>A0A8N4F583</accession>
<evidence type="ECO:0000256" key="1">
    <source>
        <dbReference type="ARBA" id="ARBA00022737"/>
    </source>
</evidence>
<dbReference type="RefSeq" id="XP_029121219.1">
    <property type="nucleotide sequence ID" value="XM_029265386.1"/>
</dbReference>
<gene>
    <name evidence="6" type="primary">LOC105047218</name>
</gene>
<keyword evidence="5" id="KW-1185">Reference proteome</keyword>
<dbReference type="Gene3D" id="3.10.580.10">
    <property type="entry name" value="CBS-domain"/>
    <property type="match status" value="1"/>
</dbReference>
<name>A0A8N4F583_ELAGV</name>
<dbReference type="AlphaFoldDB" id="A0A8N4F583"/>
<dbReference type="InterPro" id="IPR050511">
    <property type="entry name" value="AMPK_gamma/SDS23_families"/>
</dbReference>
<organism evidence="5 6">
    <name type="scientific">Elaeis guineensis var. tenera</name>
    <name type="common">Oil palm</name>
    <dbReference type="NCBI Taxonomy" id="51953"/>
    <lineage>
        <taxon>Eukaryota</taxon>
        <taxon>Viridiplantae</taxon>
        <taxon>Streptophyta</taxon>
        <taxon>Embryophyta</taxon>
        <taxon>Tracheophyta</taxon>
        <taxon>Spermatophyta</taxon>
        <taxon>Magnoliopsida</taxon>
        <taxon>Liliopsida</taxon>
        <taxon>Arecaceae</taxon>
        <taxon>Arecoideae</taxon>
        <taxon>Cocoseae</taxon>
        <taxon>Elaeidinae</taxon>
        <taxon>Elaeis</taxon>
    </lineage>
</organism>
<feature type="domain" description="CBS" evidence="4">
    <location>
        <begin position="157"/>
        <end position="216"/>
    </location>
</feature>
<dbReference type="InterPro" id="IPR000644">
    <property type="entry name" value="CBS_dom"/>
</dbReference>
<dbReference type="InterPro" id="IPR046342">
    <property type="entry name" value="CBS_dom_sf"/>
</dbReference>
<dbReference type="SUPFAM" id="SSF54631">
    <property type="entry name" value="CBS-domain pair"/>
    <property type="match status" value="1"/>
</dbReference>
<dbReference type="Pfam" id="PF00571">
    <property type="entry name" value="CBS"/>
    <property type="match status" value="1"/>
</dbReference>
<protein>
    <submittedName>
        <fullName evidence="6">SNF1-related protein kinase regulatory subunit gamma-1</fullName>
    </submittedName>
</protein>
<dbReference type="Proteomes" id="UP000504607">
    <property type="component" value="Chromosome 6"/>
</dbReference>
<evidence type="ECO:0000259" key="4">
    <source>
        <dbReference type="PROSITE" id="PS51371"/>
    </source>
</evidence>
<dbReference type="OrthoDB" id="449052at2759"/>
<sequence length="230" mass="25393">MDLRKVEESGGGIGLVENKGVVTSSLGGDRGKGEVDSSRALQSFLDNIPIDTIPGIRNSSPVLEIKSDDCVQDVIRLLYDKNVSGAPIVGNVNSDFKEFVDRDVGFIEFSSMVLWCLEEFEKVKLESKSNFLGFLSMLEQTSQIGGTKIGELAKSFLWEPFFPVQVADSLFHVLMLFSKHHRLKVVPVVESSNSRVIGFITQSAVVQLLLQSCGLEWFDQIAERALSEFG</sequence>
<proteinExistence type="predicted"/>